<evidence type="ECO:0000256" key="8">
    <source>
        <dbReference type="ARBA" id="ARBA00022806"/>
    </source>
</evidence>
<dbReference type="GO" id="GO:0003678">
    <property type="term" value="F:DNA helicase activity"/>
    <property type="evidence" value="ECO:0007669"/>
    <property type="project" value="InterPro"/>
</dbReference>
<sequence length="1092" mass="123230">MPTYKLRGIDVDFPFEAYDCQLVYMEKVIQSLQNKCNALLESPTGTGKTLCLLCATLAWRKSLGGFSTGKIERNGRIAGGKVDIVPSSHSEDHNLPTIVYTSRTHSQLRQVIQELKRSSYRPKMVILGSREQLCIHEEVSLLHGKVQNNTCHLICRKRGKGQCSHYSRVADYVKCNPHLGDEPVDIEDLVNIGRTFGPCPYYISRELHKVVDILFAPYNYLIDRGNRKSLAIDWDNSIMIFDEAHNLESLCADAASFDLPSWLLTACISEAKSCIDLSMTRREESNDKSWNPDNFAILRALLLKLEKRIAEVPIESKELGFTRPGPYIYELLGDLNVTHNTANMIIDIIKDAAALLEEDKQDKSKGTGCRLESISDMLNIIFREKNNSHANFYRVHVQEGEAKAADVLKGKPSRTLSWWCFNPGIAMHEFSQMGVRSIILTSGTLSPLDSFAQELKLDFPIRLENPHVISSNQIWAGVVPTGPSGRSLNSSYRTRDSLEYKQELGNAIVNFARIVPDGLLSQANATTIWERICKHKKPVVEPRQSSLFPLAIEDFLAKLKDTSTSGAVFFAVCRGKVSEGLDFADHAGRAVVITGMPFAMRTDPKVRLKREYLDEQTHSQRDGCRVLSGEEWYGQQASRAVNQAVGRVIRHRYDYGAIIFCDERFEHPNRQTQISLWIQPHIKCHSKFGDVVFTLSRFFRDGGSRDTAKLRSIQREDTENIKEAKNTQHLDKFSLDSLLSMRTQDQGFSSKPISSLLEARRGKDSSLAENIFPANRSSLTPFKESQDFKSHHSSSVIYNEKKLLIPGRINIQHQNAEMIDLTGKSLLDESQSRKELVPCSAKKRKVFHAGYSTGLIGNAHKYASSAERLQSIAPLSLSSLVKLENPLVNANKGSQVSLTLPIKDHAITHKDAEILTPKNKDVQSTPVPRDDEETRGSTFLIQVKEKLNAAEYKEFVEFMKALKSKSMKIGHVLQSIVKLFSGLERFPLLKRFKDFVPAKYHSLYEHYLEGKDDALGNQRQVNRGAISNGLSTKLEYISSLERVARFLIKVVAKLKIQSPVEFCKLPFRWLGIPCEFTIKLSCVLFFPMYSDM</sequence>
<gene>
    <name evidence="20" type="ORF">SADUNF_Sadunf01G0153500</name>
</gene>
<dbReference type="GO" id="GO:0045910">
    <property type="term" value="P:negative regulation of DNA recombination"/>
    <property type="evidence" value="ECO:0007669"/>
    <property type="project" value="TreeGrafter"/>
</dbReference>
<keyword evidence="10" id="KW-0408">Iron</keyword>
<comment type="catalytic activity">
    <reaction evidence="16">
        <text>ATP + H2O = ADP + phosphate + H(+)</text>
        <dbReference type="Rhea" id="RHEA:13065"/>
        <dbReference type="ChEBI" id="CHEBI:15377"/>
        <dbReference type="ChEBI" id="CHEBI:15378"/>
        <dbReference type="ChEBI" id="CHEBI:30616"/>
        <dbReference type="ChEBI" id="CHEBI:43474"/>
        <dbReference type="ChEBI" id="CHEBI:456216"/>
    </reaction>
</comment>
<evidence type="ECO:0000313" key="20">
    <source>
        <dbReference type="EMBL" id="KAF9690030.1"/>
    </source>
</evidence>
<feature type="domain" description="Helicase ATP-binding" evidence="18">
    <location>
        <begin position="29"/>
        <end position="286"/>
    </location>
</feature>
<keyword evidence="6" id="KW-0227">DNA damage</keyword>
<keyword evidence="13" id="KW-0234">DNA repair</keyword>
<dbReference type="GO" id="GO:0016818">
    <property type="term" value="F:hydrolase activity, acting on acid anhydrides, in phosphorus-containing anhydrides"/>
    <property type="evidence" value="ECO:0007669"/>
    <property type="project" value="InterPro"/>
</dbReference>
<dbReference type="InterPro" id="IPR006555">
    <property type="entry name" value="ATP-dep_Helicase_C"/>
</dbReference>
<dbReference type="InterPro" id="IPR014013">
    <property type="entry name" value="Helic_SF1/SF2_ATP-bd_DinG/Rad3"/>
</dbReference>
<dbReference type="InterPro" id="IPR049909">
    <property type="entry name" value="Rtel1_HHD"/>
</dbReference>
<dbReference type="AlphaFoldDB" id="A0A835TKP8"/>
<evidence type="ECO:0000256" key="13">
    <source>
        <dbReference type="ARBA" id="ARBA00023204"/>
    </source>
</evidence>
<evidence type="ECO:0000313" key="21">
    <source>
        <dbReference type="Proteomes" id="UP000657918"/>
    </source>
</evidence>
<dbReference type="GO" id="GO:0005524">
    <property type="term" value="F:ATP binding"/>
    <property type="evidence" value="ECO:0007669"/>
    <property type="project" value="UniProtKB-KW"/>
</dbReference>
<dbReference type="InterPro" id="IPR057498">
    <property type="entry name" value="Rtel1_ARCH"/>
</dbReference>
<evidence type="ECO:0000259" key="19">
    <source>
        <dbReference type="PROSITE" id="PS51193"/>
    </source>
</evidence>
<dbReference type="GO" id="GO:0046872">
    <property type="term" value="F:metal ion binding"/>
    <property type="evidence" value="ECO:0007669"/>
    <property type="project" value="UniProtKB-KW"/>
</dbReference>
<dbReference type="Pfam" id="PF23109">
    <property type="entry name" value="ARCH_RTEL1"/>
    <property type="match status" value="1"/>
</dbReference>
<dbReference type="GO" id="GO:0005634">
    <property type="term" value="C:nucleus"/>
    <property type="evidence" value="ECO:0007669"/>
    <property type="project" value="UniProtKB-SubCell"/>
</dbReference>
<proteinExistence type="inferred from homology"/>
<evidence type="ECO:0000256" key="16">
    <source>
        <dbReference type="ARBA" id="ARBA00049360"/>
    </source>
</evidence>
<evidence type="ECO:0000256" key="1">
    <source>
        <dbReference type="ARBA" id="ARBA00004123"/>
    </source>
</evidence>
<dbReference type="CDD" id="cd17970">
    <property type="entry name" value="DEAHc_FancJ"/>
    <property type="match status" value="1"/>
</dbReference>
<evidence type="ECO:0000256" key="12">
    <source>
        <dbReference type="ARBA" id="ARBA00023125"/>
    </source>
</evidence>
<dbReference type="Pfam" id="PF06733">
    <property type="entry name" value="DEAD_2"/>
    <property type="match status" value="1"/>
</dbReference>
<dbReference type="InterPro" id="IPR010614">
    <property type="entry name" value="RAD3-like_helicase_DEAD"/>
</dbReference>
<dbReference type="CDD" id="cd18788">
    <property type="entry name" value="SF2_C_XPD"/>
    <property type="match status" value="1"/>
</dbReference>
<dbReference type="PANTHER" id="PTHR11472">
    <property type="entry name" value="DNA REPAIR DEAD HELICASE RAD3/XP-D SUBFAMILY MEMBER"/>
    <property type="match status" value="1"/>
</dbReference>
<evidence type="ECO:0000256" key="9">
    <source>
        <dbReference type="ARBA" id="ARBA00022840"/>
    </source>
</evidence>
<dbReference type="GO" id="GO:0010569">
    <property type="term" value="P:regulation of double-strand break repair via homologous recombination"/>
    <property type="evidence" value="ECO:0007669"/>
    <property type="project" value="TreeGrafter"/>
</dbReference>
<dbReference type="Pfam" id="PF23116">
    <property type="entry name" value="HHD_RTEL1"/>
    <property type="match status" value="1"/>
</dbReference>
<dbReference type="GO" id="GO:0070182">
    <property type="term" value="F:DNA polymerase binding"/>
    <property type="evidence" value="ECO:0007669"/>
    <property type="project" value="TreeGrafter"/>
</dbReference>
<evidence type="ECO:0000256" key="15">
    <source>
        <dbReference type="ARBA" id="ARBA00023242"/>
    </source>
</evidence>
<evidence type="ECO:0000256" key="17">
    <source>
        <dbReference type="ARBA" id="ARBA00073810"/>
    </source>
</evidence>
<dbReference type="InterPro" id="IPR045028">
    <property type="entry name" value="DinG/Rad3-like"/>
</dbReference>
<protein>
    <recommendedName>
        <fullName evidence="17">Regulator of telomere elongation helicase 1 homolog</fullName>
    </recommendedName>
</protein>
<evidence type="ECO:0000256" key="5">
    <source>
        <dbReference type="ARBA" id="ARBA00022741"/>
    </source>
</evidence>
<dbReference type="InterPro" id="IPR027417">
    <property type="entry name" value="P-loop_NTPase"/>
</dbReference>
<keyword evidence="3" id="KW-0004">4Fe-4S</keyword>
<keyword evidence="4" id="KW-0479">Metal-binding</keyword>
<dbReference type="Pfam" id="PF13307">
    <property type="entry name" value="Helicase_C_2"/>
    <property type="match status" value="1"/>
</dbReference>
<name>A0A835TKP8_9ROSI</name>
<dbReference type="PROSITE" id="PS51192">
    <property type="entry name" value="HELICASE_ATP_BIND_1"/>
    <property type="match status" value="1"/>
</dbReference>
<dbReference type="EMBL" id="JADGMS010000001">
    <property type="protein sequence ID" value="KAF9690030.1"/>
    <property type="molecule type" value="Genomic_DNA"/>
</dbReference>
<dbReference type="Proteomes" id="UP000657918">
    <property type="component" value="Unassembled WGS sequence"/>
</dbReference>
<dbReference type="PROSITE" id="PS51193">
    <property type="entry name" value="HELICASE_ATP_BIND_2"/>
    <property type="match status" value="1"/>
</dbReference>
<keyword evidence="8" id="KW-0347">Helicase</keyword>
<dbReference type="GO" id="GO:0003677">
    <property type="term" value="F:DNA binding"/>
    <property type="evidence" value="ECO:0007669"/>
    <property type="project" value="UniProtKB-KW"/>
</dbReference>
<keyword evidence="12" id="KW-0238">DNA-binding</keyword>
<dbReference type="GO" id="GO:1904430">
    <property type="term" value="P:negative regulation of t-circle formation"/>
    <property type="evidence" value="ECO:0007669"/>
    <property type="project" value="TreeGrafter"/>
</dbReference>
<dbReference type="OrthoDB" id="19182at2759"/>
<keyword evidence="21" id="KW-1185">Reference proteome</keyword>
<evidence type="ECO:0000256" key="3">
    <source>
        <dbReference type="ARBA" id="ARBA00022485"/>
    </source>
</evidence>
<dbReference type="GO" id="GO:0006281">
    <property type="term" value="P:DNA repair"/>
    <property type="evidence" value="ECO:0007669"/>
    <property type="project" value="UniProtKB-KW"/>
</dbReference>
<evidence type="ECO:0000256" key="6">
    <source>
        <dbReference type="ARBA" id="ARBA00022763"/>
    </source>
</evidence>
<comment type="caution">
    <text evidence="20">The sequence shown here is derived from an EMBL/GenBank/DDBJ whole genome shotgun (WGS) entry which is preliminary data.</text>
</comment>
<dbReference type="PANTHER" id="PTHR11472:SF34">
    <property type="entry name" value="REGULATOR OF TELOMERE ELONGATION HELICASE 1"/>
    <property type="match status" value="1"/>
</dbReference>
<dbReference type="GO" id="GO:0051539">
    <property type="term" value="F:4 iron, 4 sulfur cluster binding"/>
    <property type="evidence" value="ECO:0007669"/>
    <property type="project" value="UniProtKB-KW"/>
</dbReference>
<dbReference type="FunFam" id="3.40.50.300:FF:000431">
    <property type="entry name" value="Regulator of telomere elongation helicase 1"/>
    <property type="match status" value="1"/>
</dbReference>
<reference evidence="20 21" key="1">
    <citation type="submission" date="2020-10" db="EMBL/GenBank/DDBJ databases">
        <title>Plant Genome Project.</title>
        <authorList>
            <person name="Zhang R.-G."/>
        </authorList>
    </citation>
    <scope>NUCLEOTIDE SEQUENCE [LARGE SCALE GENOMIC DNA]</scope>
    <source>
        <strain evidence="20">FAFU-HL-1</strain>
        <tissue evidence="20">Leaf</tissue>
    </source>
</reference>
<dbReference type="InterPro" id="IPR014001">
    <property type="entry name" value="Helicase_ATP-bd"/>
</dbReference>
<dbReference type="SMART" id="SM00491">
    <property type="entry name" value="HELICc2"/>
    <property type="match status" value="1"/>
</dbReference>
<dbReference type="Gene3D" id="3.40.50.300">
    <property type="entry name" value="P-loop containing nucleotide triphosphate hydrolases"/>
    <property type="match status" value="2"/>
</dbReference>
<accession>A0A835TKP8</accession>
<dbReference type="GO" id="GO:0090657">
    <property type="term" value="P:telomeric loop disassembly"/>
    <property type="evidence" value="ECO:0007669"/>
    <property type="project" value="TreeGrafter"/>
</dbReference>
<comment type="similarity">
    <text evidence="2">Belongs to the helicase family. RAD3/XPD subfamily.</text>
</comment>
<dbReference type="CDD" id="cd13932">
    <property type="entry name" value="HN_RTEL1"/>
    <property type="match status" value="1"/>
</dbReference>
<evidence type="ECO:0000256" key="14">
    <source>
        <dbReference type="ARBA" id="ARBA00023235"/>
    </source>
</evidence>
<keyword evidence="7" id="KW-0378">Hydrolase</keyword>
<dbReference type="SMART" id="SM00488">
    <property type="entry name" value="DEXDc2"/>
    <property type="match status" value="1"/>
</dbReference>
<dbReference type="SUPFAM" id="SSF52540">
    <property type="entry name" value="P-loop containing nucleoside triphosphate hydrolases"/>
    <property type="match status" value="2"/>
</dbReference>
<keyword evidence="14" id="KW-0413">Isomerase</keyword>
<evidence type="ECO:0000259" key="18">
    <source>
        <dbReference type="PROSITE" id="PS51192"/>
    </source>
</evidence>
<comment type="subcellular location">
    <subcellularLocation>
        <location evidence="1">Nucleus</location>
    </subcellularLocation>
</comment>
<evidence type="ECO:0000256" key="2">
    <source>
        <dbReference type="ARBA" id="ARBA00009146"/>
    </source>
</evidence>
<keyword evidence="5" id="KW-0547">Nucleotide-binding</keyword>
<evidence type="ECO:0000256" key="10">
    <source>
        <dbReference type="ARBA" id="ARBA00023004"/>
    </source>
</evidence>
<keyword evidence="15" id="KW-0539">Nucleus</keyword>
<feature type="domain" description="Helicase ATP-binding" evidence="19">
    <location>
        <begin position="7"/>
        <end position="294"/>
    </location>
</feature>
<keyword evidence="11" id="KW-0411">Iron-sulfur</keyword>
<evidence type="ECO:0000256" key="4">
    <source>
        <dbReference type="ARBA" id="ARBA00022723"/>
    </source>
</evidence>
<evidence type="ECO:0000256" key="7">
    <source>
        <dbReference type="ARBA" id="ARBA00022801"/>
    </source>
</evidence>
<keyword evidence="9" id="KW-0067">ATP-binding</keyword>
<dbReference type="InterPro" id="IPR006554">
    <property type="entry name" value="Helicase-like_DEXD_c2"/>
</dbReference>
<dbReference type="Gene3D" id="1.20.1160.20">
    <property type="match status" value="1"/>
</dbReference>
<organism evidence="20 21">
    <name type="scientific">Salix dunnii</name>
    <dbReference type="NCBI Taxonomy" id="1413687"/>
    <lineage>
        <taxon>Eukaryota</taxon>
        <taxon>Viridiplantae</taxon>
        <taxon>Streptophyta</taxon>
        <taxon>Embryophyta</taxon>
        <taxon>Tracheophyta</taxon>
        <taxon>Spermatophyta</taxon>
        <taxon>Magnoliopsida</taxon>
        <taxon>eudicotyledons</taxon>
        <taxon>Gunneridae</taxon>
        <taxon>Pentapetalae</taxon>
        <taxon>rosids</taxon>
        <taxon>fabids</taxon>
        <taxon>Malpighiales</taxon>
        <taxon>Salicaceae</taxon>
        <taxon>Saliceae</taxon>
        <taxon>Salix</taxon>
    </lineage>
</organism>
<dbReference type="SMART" id="SM00487">
    <property type="entry name" value="DEXDc"/>
    <property type="match status" value="1"/>
</dbReference>
<evidence type="ECO:0000256" key="11">
    <source>
        <dbReference type="ARBA" id="ARBA00023014"/>
    </source>
</evidence>